<dbReference type="Proteomes" id="UP000053647">
    <property type="component" value="Unassembled WGS sequence"/>
</dbReference>
<sequence length="249" mass="26837">NAARPPHHLTPQRDNIQEASPASHHAHNTTLERPGNHSQPDGVVSQAVLPLEEQIEQLRRQLDDAVGAKRKADADRGLLEQEVKELRSTAHDFHKSLDYTSSSAGEAGPSSSFARPTSNAGSSASQAQTQNTVRQAHHQEEHTKVASASHDVDDLTREPLEGDHQLDGAVPQFALELQEQMDQLRQQVDDLVAAKRKAEADLLEMGVKESHKLQEHTRLPAGPLSLANPSGSMSNAGPSTLQAGPSTSS</sequence>
<dbReference type="HOGENOM" id="CLU_1117993_0_0_1"/>
<feature type="compositionally biased region" description="Basic and acidic residues" evidence="2">
    <location>
        <begin position="137"/>
        <end position="165"/>
    </location>
</feature>
<feature type="compositionally biased region" description="Low complexity" evidence="2">
    <location>
        <begin position="101"/>
        <end position="112"/>
    </location>
</feature>
<feature type="non-terminal residue" evidence="3">
    <location>
        <position position="1"/>
    </location>
</feature>
<accession>A0A0C9SLI6</accession>
<feature type="compositionally biased region" description="Basic and acidic residues" evidence="2">
    <location>
        <begin position="87"/>
        <end position="97"/>
    </location>
</feature>
<keyword evidence="1" id="KW-0175">Coiled coil</keyword>
<feature type="compositionally biased region" description="Polar residues" evidence="2">
    <location>
        <begin position="113"/>
        <end position="134"/>
    </location>
</feature>
<organism evidence="3 4">
    <name type="scientific">Paxillus involutus ATCC 200175</name>
    <dbReference type="NCBI Taxonomy" id="664439"/>
    <lineage>
        <taxon>Eukaryota</taxon>
        <taxon>Fungi</taxon>
        <taxon>Dikarya</taxon>
        <taxon>Basidiomycota</taxon>
        <taxon>Agaricomycotina</taxon>
        <taxon>Agaricomycetes</taxon>
        <taxon>Agaricomycetidae</taxon>
        <taxon>Boletales</taxon>
        <taxon>Paxilineae</taxon>
        <taxon>Paxillaceae</taxon>
        <taxon>Paxillus</taxon>
    </lineage>
</organism>
<proteinExistence type="predicted"/>
<reference evidence="3 4" key="1">
    <citation type="submission" date="2014-06" db="EMBL/GenBank/DDBJ databases">
        <authorList>
            <consortium name="DOE Joint Genome Institute"/>
            <person name="Kuo A."/>
            <person name="Kohler A."/>
            <person name="Nagy L.G."/>
            <person name="Floudas D."/>
            <person name="Copeland A."/>
            <person name="Barry K.W."/>
            <person name="Cichocki N."/>
            <person name="Veneault-Fourrey C."/>
            <person name="LaButti K."/>
            <person name="Lindquist E.A."/>
            <person name="Lipzen A."/>
            <person name="Lundell T."/>
            <person name="Morin E."/>
            <person name="Murat C."/>
            <person name="Sun H."/>
            <person name="Tunlid A."/>
            <person name="Henrissat B."/>
            <person name="Grigoriev I.V."/>
            <person name="Hibbett D.S."/>
            <person name="Martin F."/>
            <person name="Nordberg H.P."/>
            <person name="Cantor M.N."/>
            <person name="Hua S.X."/>
        </authorList>
    </citation>
    <scope>NUCLEOTIDE SEQUENCE [LARGE SCALE GENOMIC DNA]</scope>
    <source>
        <strain evidence="3 4">ATCC 200175</strain>
    </source>
</reference>
<evidence type="ECO:0000256" key="1">
    <source>
        <dbReference type="SAM" id="Coils"/>
    </source>
</evidence>
<evidence type="ECO:0000313" key="3">
    <source>
        <dbReference type="EMBL" id="KIJ04489.1"/>
    </source>
</evidence>
<keyword evidence="4" id="KW-1185">Reference proteome</keyword>
<evidence type="ECO:0000313" key="4">
    <source>
        <dbReference type="Proteomes" id="UP000053647"/>
    </source>
</evidence>
<dbReference type="AlphaFoldDB" id="A0A0C9SLI6"/>
<evidence type="ECO:0000256" key="2">
    <source>
        <dbReference type="SAM" id="MobiDB-lite"/>
    </source>
</evidence>
<feature type="compositionally biased region" description="Polar residues" evidence="2">
    <location>
        <begin position="28"/>
        <end position="39"/>
    </location>
</feature>
<feature type="coiled-coil region" evidence="1">
    <location>
        <begin position="174"/>
        <end position="201"/>
    </location>
</feature>
<feature type="region of interest" description="Disordered" evidence="2">
    <location>
        <begin position="1"/>
        <end position="45"/>
    </location>
</feature>
<dbReference type="EMBL" id="KN821786">
    <property type="protein sequence ID" value="KIJ04489.1"/>
    <property type="molecule type" value="Genomic_DNA"/>
</dbReference>
<gene>
    <name evidence="3" type="ORF">PAXINDRAFT_22223</name>
</gene>
<name>A0A0C9SLI6_PAXIN</name>
<feature type="compositionally biased region" description="Polar residues" evidence="2">
    <location>
        <begin position="227"/>
        <end position="249"/>
    </location>
</feature>
<reference evidence="4" key="2">
    <citation type="submission" date="2015-01" db="EMBL/GenBank/DDBJ databases">
        <title>Evolutionary Origins and Diversification of the Mycorrhizal Mutualists.</title>
        <authorList>
            <consortium name="DOE Joint Genome Institute"/>
            <consortium name="Mycorrhizal Genomics Consortium"/>
            <person name="Kohler A."/>
            <person name="Kuo A."/>
            <person name="Nagy L.G."/>
            <person name="Floudas D."/>
            <person name="Copeland A."/>
            <person name="Barry K.W."/>
            <person name="Cichocki N."/>
            <person name="Veneault-Fourrey C."/>
            <person name="LaButti K."/>
            <person name="Lindquist E.A."/>
            <person name="Lipzen A."/>
            <person name="Lundell T."/>
            <person name="Morin E."/>
            <person name="Murat C."/>
            <person name="Riley R."/>
            <person name="Ohm R."/>
            <person name="Sun H."/>
            <person name="Tunlid A."/>
            <person name="Henrissat B."/>
            <person name="Grigoriev I.V."/>
            <person name="Hibbett D.S."/>
            <person name="Martin F."/>
        </authorList>
    </citation>
    <scope>NUCLEOTIDE SEQUENCE [LARGE SCALE GENOMIC DNA]</scope>
    <source>
        <strain evidence="4">ATCC 200175</strain>
    </source>
</reference>
<feature type="region of interest" description="Disordered" evidence="2">
    <location>
        <begin position="210"/>
        <end position="249"/>
    </location>
</feature>
<protein>
    <submittedName>
        <fullName evidence="3">Uncharacterized protein</fullName>
    </submittedName>
</protein>
<feature type="region of interest" description="Disordered" evidence="2">
    <location>
        <begin position="87"/>
        <end position="165"/>
    </location>
</feature>